<dbReference type="SUPFAM" id="SSF46785">
    <property type="entry name" value="Winged helix' DNA-binding domain"/>
    <property type="match status" value="1"/>
</dbReference>
<dbReference type="Proteomes" id="UP000050973">
    <property type="component" value="Unassembled WGS sequence"/>
</dbReference>
<organism evidence="5 6">
    <name type="scientific">Limosilactobacillus oris DSM 4864</name>
    <dbReference type="NCBI Taxonomy" id="1423779"/>
    <lineage>
        <taxon>Bacteria</taxon>
        <taxon>Bacillati</taxon>
        <taxon>Bacillota</taxon>
        <taxon>Bacilli</taxon>
        <taxon>Lactobacillales</taxon>
        <taxon>Lactobacillaceae</taxon>
        <taxon>Limosilactobacillus</taxon>
    </lineage>
</organism>
<dbReference type="RefSeq" id="WP_003713764.1">
    <property type="nucleotide sequence ID" value="NZ_AZGE01000001.1"/>
</dbReference>
<dbReference type="Gene3D" id="1.10.10.10">
    <property type="entry name" value="Winged helix-like DNA-binding domain superfamily/Winged helix DNA-binding domain"/>
    <property type="match status" value="1"/>
</dbReference>
<dbReference type="GO" id="GO:0003677">
    <property type="term" value="F:DNA binding"/>
    <property type="evidence" value="ECO:0007669"/>
    <property type="project" value="UniProtKB-KW"/>
</dbReference>
<proteinExistence type="predicted"/>
<dbReference type="PRINTS" id="PR00598">
    <property type="entry name" value="HTHMARR"/>
</dbReference>
<protein>
    <submittedName>
        <fullName evidence="5">Transcriptional regulator, MarR family</fullName>
    </submittedName>
</protein>
<dbReference type="GO" id="GO:0003700">
    <property type="term" value="F:DNA-binding transcription factor activity"/>
    <property type="evidence" value="ECO:0007669"/>
    <property type="project" value="InterPro"/>
</dbReference>
<keyword evidence="1" id="KW-0805">Transcription regulation</keyword>
<comment type="caution">
    <text evidence="5">The sequence shown here is derived from an EMBL/GenBank/DDBJ whole genome shotgun (WGS) entry which is preliminary data.</text>
</comment>
<dbReference type="InterPro" id="IPR036388">
    <property type="entry name" value="WH-like_DNA-bd_sf"/>
</dbReference>
<dbReference type="SMART" id="SM00347">
    <property type="entry name" value="HTH_MARR"/>
    <property type="match status" value="1"/>
</dbReference>
<dbReference type="InterPro" id="IPR036390">
    <property type="entry name" value="WH_DNA-bd_sf"/>
</dbReference>
<dbReference type="EMBL" id="AZGE01000001">
    <property type="protein sequence ID" value="KRM16954.1"/>
    <property type="molecule type" value="Genomic_DNA"/>
</dbReference>
<dbReference type="Pfam" id="PF12802">
    <property type="entry name" value="MarR_2"/>
    <property type="match status" value="1"/>
</dbReference>
<evidence type="ECO:0000256" key="1">
    <source>
        <dbReference type="ARBA" id="ARBA00023015"/>
    </source>
</evidence>
<evidence type="ECO:0000313" key="5">
    <source>
        <dbReference type="EMBL" id="KRM16954.1"/>
    </source>
</evidence>
<dbReference type="InterPro" id="IPR000835">
    <property type="entry name" value="HTH_MarR-typ"/>
</dbReference>
<dbReference type="PROSITE" id="PS50995">
    <property type="entry name" value="HTH_MARR_2"/>
    <property type="match status" value="1"/>
</dbReference>
<dbReference type="PATRIC" id="fig|1423779.3.peg.115"/>
<dbReference type="AlphaFoldDB" id="A0A0R1WFY1"/>
<evidence type="ECO:0000256" key="2">
    <source>
        <dbReference type="ARBA" id="ARBA00023125"/>
    </source>
</evidence>
<name>A0A0R1WFY1_9LACO</name>
<keyword evidence="3" id="KW-0804">Transcription</keyword>
<keyword evidence="2" id="KW-0238">DNA-binding</keyword>
<dbReference type="PANTHER" id="PTHR42756">
    <property type="entry name" value="TRANSCRIPTIONAL REGULATOR, MARR"/>
    <property type="match status" value="1"/>
</dbReference>
<evidence type="ECO:0000256" key="3">
    <source>
        <dbReference type="ARBA" id="ARBA00023163"/>
    </source>
</evidence>
<accession>A0A0R1WFY1</accession>
<reference evidence="5 6" key="1">
    <citation type="journal article" date="2015" name="Genome Announc.">
        <title>Expanding the biotechnology potential of lactobacilli through comparative genomics of 213 strains and associated genera.</title>
        <authorList>
            <person name="Sun Z."/>
            <person name="Harris H.M."/>
            <person name="McCann A."/>
            <person name="Guo C."/>
            <person name="Argimon S."/>
            <person name="Zhang W."/>
            <person name="Yang X."/>
            <person name="Jeffery I.B."/>
            <person name="Cooney J.C."/>
            <person name="Kagawa T.F."/>
            <person name="Liu W."/>
            <person name="Song Y."/>
            <person name="Salvetti E."/>
            <person name="Wrobel A."/>
            <person name="Rasinkangas P."/>
            <person name="Parkhill J."/>
            <person name="Rea M.C."/>
            <person name="O'Sullivan O."/>
            <person name="Ritari J."/>
            <person name="Douillard F.P."/>
            <person name="Paul Ross R."/>
            <person name="Yang R."/>
            <person name="Briner A.E."/>
            <person name="Felis G.E."/>
            <person name="de Vos W.M."/>
            <person name="Barrangou R."/>
            <person name="Klaenhammer T.R."/>
            <person name="Caufield P.W."/>
            <person name="Cui Y."/>
            <person name="Zhang H."/>
            <person name="O'Toole P.W."/>
        </authorList>
    </citation>
    <scope>NUCLEOTIDE SEQUENCE [LARGE SCALE GENOMIC DNA]</scope>
    <source>
        <strain evidence="5 6">DSM 4864</strain>
    </source>
</reference>
<sequence length="146" mass="16771">MLTDQEIDSIRAFNRHYTQVLGVLNKRTFDTDLTWPEGRILIEVAVNHLDTPMAVTRALHLDKSYASRTIKRLTDKGILQKTPSPTDSRSINISLTEHGRAVFEDINQKSNDLIKKMIEDLSPAEQEEYFQSIKAINRLLFKKGMN</sequence>
<evidence type="ECO:0000259" key="4">
    <source>
        <dbReference type="PROSITE" id="PS50995"/>
    </source>
</evidence>
<feature type="domain" description="HTH marR-type" evidence="4">
    <location>
        <begin position="1"/>
        <end position="138"/>
    </location>
</feature>
<gene>
    <name evidence="5" type="ORF">FC49_GL000113</name>
</gene>
<dbReference type="PANTHER" id="PTHR42756:SF1">
    <property type="entry name" value="TRANSCRIPTIONAL REPRESSOR OF EMRAB OPERON"/>
    <property type="match status" value="1"/>
</dbReference>
<evidence type="ECO:0000313" key="6">
    <source>
        <dbReference type="Proteomes" id="UP000050973"/>
    </source>
</evidence>